<keyword evidence="3 8" id="KW-0690">Ribosome biogenesis</keyword>
<evidence type="ECO:0000256" key="3">
    <source>
        <dbReference type="ARBA" id="ARBA00022517"/>
    </source>
</evidence>
<keyword evidence="13" id="KW-1185">Reference proteome</keyword>
<evidence type="ECO:0000313" key="13">
    <source>
        <dbReference type="Proteomes" id="UP000009374"/>
    </source>
</evidence>
<evidence type="ECO:0000256" key="4">
    <source>
        <dbReference type="ARBA" id="ARBA00022737"/>
    </source>
</evidence>
<evidence type="ECO:0000313" key="12">
    <source>
        <dbReference type="EMBL" id="EES52176.1"/>
    </source>
</evidence>
<feature type="binding site" evidence="8">
    <location>
        <begin position="128"/>
        <end position="131"/>
    </location>
    <ligand>
        <name>GTP</name>
        <dbReference type="ChEBI" id="CHEBI:37565"/>
        <label>1</label>
    </ligand>
</feature>
<dbReference type="Pfam" id="PF01926">
    <property type="entry name" value="MMR_HSR1"/>
    <property type="match status" value="2"/>
</dbReference>
<organism evidence="12 13">
    <name type="scientific">Leptospirillum ferrodiazotrophum</name>
    <dbReference type="NCBI Taxonomy" id="412449"/>
    <lineage>
        <taxon>Bacteria</taxon>
        <taxon>Pseudomonadati</taxon>
        <taxon>Nitrospirota</taxon>
        <taxon>Nitrospiria</taxon>
        <taxon>Nitrospirales</taxon>
        <taxon>Nitrospiraceae</taxon>
        <taxon>Leptospirillum</taxon>
    </lineage>
</organism>
<feature type="binding site" evidence="8">
    <location>
        <begin position="214"/>
        <end position="221"/>
    </location>
    <ligand>
        <name>GTP</name>
        <dbReference type="ChEBI" id="CHEBI:37565"/>
        <label>2</label>
    </ligand>
</feature>
<sequence length="468" mass="51945">MSSDKDVPPALPLVAILGRPNVGKSTLFNRLLGENRAITMDMPGVTRDRHYATVTQGPYAYRLVDTGGILFGDDHPLGEAIRKQALFALEEADLLIYLFDAKDGYNPMDREVVEKIRASGKPAVYAVNKSDAPTRESVLMADFYKYGVNPLVPVSALHGLGMDELLAPLAPYLPSAPDDPMEAHRLVLGDLSEEEIRERILKRLEEPARIAVIGRPNVGKSTLINHLLGEERLVTSPLPGTTRDAIDTLVTWKGRPYRFVDTAGIRKRGKIAEASEMYGIIRTERTLIQAEIAVVLISTPDGLTDGDLRIIRQVIDARRGLVLVFNKWDATDPKEAPDLTKLGERYPFLAFAPVIALSGLTGKNIPALFRHIDTVRSWYYRRIGTSALNRAILPVVEHTPPPRLKTGAVRILYATQVQIAPTVIHLFSNHPDGLSPTYLQFLTRKIREIHPFTGVPFLLRPRGKKEGE</sequence>
<dbReference type="GO" id="GO:0005525">
    <property type="term" value="F:GTP binding"/>
    <property type="evidence" value="ECO:0007669"/>
    <property type="project" value="UniProtKB-UniRule"/>
</dbReference>
<dbReference type="PANTHER" id="PTHR43834:SF6">
    <property type="entry name" value="GTPASE DER"/>
    <property type="match status" value="1"/>
</dbReference>
<accession>C6HYZ0</accession>
<evidence type="ECO:0000256" key="2">
    <source>
        <dbReference type="ARBA" id="ARBA00020953"/>
    </source>
</evidence>
<feature type="binding site" evidence="8">
    <location>
        <begin position="261"/>
        <end position="265"/>
    </location>
    <ligand>
        <name>GTP</name>
        <dbReference type="ChEBI" id="CHEBI:37565"/>
        <label>2</label>
    </ligand>
</feature>
<proteinExistence type="inferred from homology"/>
<dbReference type="InterPro" id="IPR016484">
    <property type="entry name" value="GTPase_Der"/>
</dbReference>
<dbReference type="PANTHER" id="PTHR43834">
    <property type="entry name" value="GTPASE DER"/>
    <property type="match status" value="1"/>
</dbReference>
<evidence type="ECO:0000256" key="9">
    <source>
        <dbReference type="PROSITE-ProRule" id="PRU01049"/>
    </source>
</evidence>
<evidence type="ECO:0000256" key="7">
    <source>
        <dbReference type="ARBA" id="ARBA00032345"/>
    </source>
</evidence>
<dbReference type="Gene3D" id="3.30.300.20">
    <property type="match status" value="1"/>
</dbReference>
<dbReference type="GO" id="GO:0042254">
    <property type="term" value="P:ribosome biogenesis"/>
    <property type="evidence" value="ECO:0007669"/>
    <property type="project" value="UniProtKB-KW"/>
</dbReference>
<comment type="similarity">
    <text evidence="1 8 9 10">Belongs to the TRAFAC class TrmE-Era-EngA-EngB-Septin-like GTPase superfamily. EngA (Der) GTPase family.</text>
</comment>
<dbReference type="SUPFAM" id="SSF52540">
    <property type="entry name" value="P-loop containing nucleoside triphosphate hydrolases"/>
    <property type="match status" value="2"/>
</dbReference>
<dbReference type="EMBL" id="GG693879">
    <property type="protein sequence ID" value="EES52176.1"/>
    <property type="molecule type" value="Genomic_DNA"/>
</dbReference>
<dbReference type="InterPro" id="IPR005225">
    <property type="entry name" value="Small_GTP-bd"/>
</dbReference>
<dbReference type="Gene3D" id="3.40.50.300">
    <property type="entry name" value="P-loop containing nucleotide triphosphate hydrolases"/>
    <property type="match status" value="2"/>
</dbReference>
<feature type="domain" description="EngA-type G" evidence="11">
    <location>
        <begin position="208"/>
        <end position="380"/>
    </location>
</feature>
<dbReference type="CDD" id="cd01894">
    <property type="entry name" value="EngA1"/>
    <property type="match status" value="1"/>
</dbReference>
<evidence type="ECO:0000256" key="10">
    <source>
        <dbReference type="RuleBase" id="RU004481"/>
    </source>
</evidence>
<dbReference type="AlphaFoldDB" id="C6HYZ0"/>
<dbReference type="InterPro" id="IPR015946">
    <property type="entry name" value="KH_dom-like_a/b"/>
</dbReference>
<keyword evidence="5 8" id="KW-0547">Nucleotide-binding</keyword>
<dbReference type="CDD" id="cd01895">
    <property type="entry name" value="EngA2"/>
    <property type="match status" value="1"/>
</dbReference>
<keyword evidence="6 8" id="KW-0342">GTP-binding</keyword>
<comment type="subunit">
    <text evidence="8">Associates with the 50S ribosomal subunit.</text>
</comment>
<gene>
    <name evidence="8" type="primary">der</name>
    <name evidence="12" type="ORF">UBAL3_94320032</name>
</gene>
<reference evidence="12 13" key="1">
    <citation type="journal article" date="2009" name="Appl. Environ. Microbiol.">
        <title>Community genomic and proteomic analyses of chemoautotrophic iron-oxidizing "Leptospirillum rubarum" (Group II) and "Leptospirillum ferrodiazotrophum" (Group III) bacteria in acid mine drainage biofilms.</title>
        <authorList>
            <person name="Goltsman D.S."/>
            <person name="Denef V.J."/>
            <person name="Singer S.W."/>
            <person name="VerBerkmoes N.C."/>
            <person name="Lefsrud M."/>
            <person name="Mueller R.S."/>
            <person name="Dick G.J."/>
            <person name="Sun C.L."/>
            <person name="Wheeler K.E."/>
            <person name="Zemla A."/>
            <person name="Baker B.J."/>
            <person name="Hauser L."/>
            <person name="Land M."/>
            <person name="Shah M.B."/>
            <person name="Thelen M.P."/>
            <person name="Hettich R.L."/>
            <person name="Banfield J.F."/>
        </authorList>
    </citation>
    <scope>NUCLEOTIDE SEQUENCE [LARGE SCALE GENOMIC DNA]</scope>
</reference>
<name>C6HYZ0_9BACT</name>
<dbReference type="InterPro" id="IPR006073">
    <property type="entry name" value="GTP-bd"/>
</dbReference>
<dbReference type="Pfam" id="PF14714">
    <property type="entry name" value="KH_dom-like"/>
    <property type="match status" value="1"/>
</dbReference>
<evidence type="ECO:0000256" key="6">
    <source>
        <dbReference type="ARBA" id="ARBA00023134"/>
    </source>
</evidence>
<dbReference type="NCBIfam" id="TIGR00231">
    <property type="entry name" value="small_GTP"/>
    <property type="match status" value="2"/>
</dbReference>
<evidence type="ECO:0000256" key="8">
    <source>
        <dbReference type="HAMAP-Rule" id="MF_00195"/>
    </source>
</evidence>
<feature type="binding site" evidence="8">
    <location>
        <begin position="18"/>
        <end position="25"/>
    </location>
    <ligand>
        <name>GTP</name>
        <dbReference type="ChEBI" id="CHEBI:37565"/>
        <label>1</label>
    </ligand>
</feature>
<evidence type="ECO:0000256" key="1">
    <source>
        <dbReference type="ARBA" id="ARBA00008279"/>
    </source>
</evidence>
<keyword evidence="4 10" id="KW-0677">Repeat</keyword>
<comment type="function">
    <text evidence="8 10">GTPase that plays an essential role in the late steps of ribosome biogenesis.</text>
</comment>
<dbReference type="PIRSF" id="PIRSF006485">
    <property type="entry name" value="GTP-binding_EngA"/>
    <property type="match status" value="1"/>
</dbReference>
<dbReference type="InterPro" id="IPR031166">
    <property type="entry name" value="G_ENGA"/>
</dbReference>
<dbReference type="Proteomes" id="UP000009374">
    <property type="component" value="Unassembled WGS sequence"/>
</dbReference>
<dbReference type="HAMAP" id="MF_00195">
    <property type="entry name" value="GTPase_Der"/>
    <property type="match status" value="1"/>
</dbReference>
<dbReference type="PROSITE" id="PS51712">
    <property type="entry name" value="G_ENGA"/>
    <property type="match status" value="1"/>
</dbReference>
<dbReference type="InterPro" id="IPR032859">
    <property type="entry name" value="KH_dom-like"/>
</dbReference>
<evidence type="ECO:0000259" key="11">
    <source>
        <dbReference type="PROSITE" id="PS51712"/>
    </source>
</evidence>
<protein>
    <recommendedName>
        <fullName evidence="2 8">GTPase Der</fullName>
    </recommendedName>
    <alternativeName>
        <fullName evidence="7 8">GTP-binding protein EngA</fullName>
    </alternativeName>
</protein>
<evidence type="ECO:0000256" key="5">
    <source>
        <dbReference type="ARBA" id="ARBA00022741"/>
    </source>
</evidence>
<feature type="binding site" evidence="8">
    <location>
        <begin position="65"/>
        <end position="69"/>
    </location>
    <ligand>
        <name>GTP</name>
        <dbReference type="ChEBI" id="CHEBI:37565"/>
        <label>1</label>
    </ligand>
</feature>
<feature type="binding site" evidence="8">
    <location>
        <begin position="326"/>
        <end position="329"/>
    </location>
    <ligand>
        <name>GTP</name>
        <dbReference type="ChEBI" id="CHEBI:37565"/>
        <label>2</label>
    </ligand>
</feature>
<dbReference type="PRINTS" id="PR00326">
    <property type="entry name" value="GTP1OBG"/>
</dbReference>
<dbReference type="InterPro" id="IPR027417">
    <property type="entry name" value="P-loop_NTPase"/>
</dbReference>
<dbReference type="NCBIfam" id="TIGR03594">
    <property type="entry name" value="GTPase_EngA"/>
    <property type="match status" value="1"/>
</dbReference>